<proteinExistence type="predicted"/>
<keyword evidence="1" id="KW-0238">DNA-binding</keyword>
<dbReference type="EMBL" id="JAEACQ010000161">
    <property type="protein sequence ID" value="MBL7627500.1"/>
    <property type="molecule type" value="Genomic_DNA"/>
</dbReference>
<gene>
    <name evidence="1" type="ORF">I7412_10020</name>
</gene>
<dbReference type="Gene3D" id="1.10.10.10">
    <property type="entry name" value="Winged helix-like DNA-binding domain superfamily/Winged helix DNA-binding domain"/>
    <property type="match status" value="1"/>
</dbReference>
<protein>
    <submittedName>
        <fullName evidence="1">Winged helix DNA-binding protein</fullName>
    </submittedName>
</protein>
<dbReference type="RefSeq" id="WP_202999303.1">
    <property type="nucleotide sequence ID" value="NZ_JADWYU010000098.1"/>
</dbReference>
<evidence type="ECO:0000313" key="1">
    <source>
        <dbReference type="EMBL" id="MBL7627500.1"/>
    </source>
</evidence>
<keyword evidence="2" id="KW-1185">Reference proteome</keyword>
<evidence type="ECO:0000313" key="2">
    <source>
        <dbReference type="Proteomes" id="UP000604475"/>
    </source>
</evidence>
<dbReference type="InterPro" id="IPR036390">
    <property type="entry name" value="WH_DNA-bd_sf"/>
</dbReference>
<dbReference type="GO" id="GO:0003677">
    <property type="term" value="F:DNA binding"/>
    <property type="evidence" value="ECO:0007669"/>
    <property type="project" value="UniProtKB-KW"/>
</dbReference>
<dbReference type="SUPFAM" id="SSF46785">
    <property type="entry name" value="Winged helix' DNA-binding domain"/>
    <property type="match status" value="1"/>
</dbReference>
<dbReference type="Proteomes" id="UP000604475">
    <property type="component" value="Unassembled WGS sequence"/>
</dbReference>
<dbReference type="InterPro" id="IPR036388">
    <property type="entry name" value="WH-like_DNA-bd_sf"/>
</dbReference>
<organism evidence="1 2">
    <name type="scientific">Frankia nepalensis</name>
    <dbReference type="NCBI Taxonomy" id="1836974"/>
    <lineage>
        <taxon>Bacteria</taxon>
        <taxon>Bacillati</taxon>
        <taxon>Actinomycetota</taxon>
        <taxon>Actinomycetes</taxon>
        <taxon>Frankiales</taxon>
        <taxon>Frankiaceae</taxon>
        <taxon>Frankia</taxon>
    </lineage>
</organism>
<reference evidence="1" key="1">
    <citation type="submission" date="2020-12" db="EMBL/GenBank/DDBJ databases">
        <title>Genomic characterization of non-nitrogen-fixing Frankia strains.</title>
        <authorList>
            <person name="Carlos-Shanley C."/>
            <person name="Guerra T."/>
            <person name="Hahn D."/>
        </authorList>
    </citation>
    <scope>NUCLEOTIDE SEQUENCE</scope>
    <source>
        <strain evidence="1">CN6</strain>
    </source>
</reference>
<sequence>MTTIASTVNPTVNGRVIALAHFAGRALLEGVLDRHGATFHQSVTLRAVVAAGESIGRDELVADVAGSLKTDESVVRGVIEELTAAKLLEEDPATTSRLRLTDAGRELYESTTTETAQISARLYAGIPADDLAIAGRVLALVTERANTELASA</sequence>
<accession>A0A937RBQ3</accession>
<dbReference type="AlphaFoldDB" id="A0A937RBQ3"/>
<comment type="caution">
    <text evidence="1">The sequence shown here is derived from an EMBL/GenBank/DDBJ whole genome shotgun (WGS) entry which is preliminary data.</text>
</comment>
<name>A0A937RBQ3_9ACTN</name>